<reference evidence="8 9" key="1">
    <citation type="journal article" date="2015" name="Genome Announc.">
        <title>Draft Genome Sequence and Gene Annotation of the Entomopathogenic Fungus Verticillium hemipterigenum.</title>
        <authorList>
            <person name="Horn F."/>
            <person name="Habel A."/>
            <person name="Scharf D.H."/>
            <person name="Dworschak J."/>
            <person name="Brakhage A.A."/>
            <person name="Guthke R."/>
            <person name="Hertweck C."/>
            <person name="Linde J."/>
        </authorList>
    </citation>
    <scope>NUCLEOTIDE SEQUENCE [LARGE SCALE GENOMIC DNA]</scope>
</reference>
<dbReference type="PANTHER" id="PTHR23235">
    <property type="entry name" value="KRUEPPEL-LIKE TRANSCRIPTION FACTOR"/>
    <property type="match status" value="1"/>
</dbReference>
<dbReference type="FunFam" id="3.30.160.60:FF:000072">
    <property type="entry name" value="zinc finger protein 143 isoform X1"/>
    <property type="match status" value="2"/>
</dbReference>
<keyword evidence="4" id="KW-0862">Zinc</keyword>
<dbReference type="Pfam" id="PF00096">
    <property type="entry name" value="zf-C2H2"/>
    <property type="match status" value="3"/>
</dbReference>
<dbReference type="AlphaFoldDB" id="A0A0A1SS68"/>
<evidence type="ECO:0000256" key="2">
    <source>
        <dbReference type="ARBA" id="ARBA00022737"/>
    </source>
</evidence>
<feature type="domain" description="C2H2-type" evidence="7">
    <location>
        <begin position="279"/>
        <end position="306"/>
    </location>
</feature>
<evidence type="ECO:0000256" key="5">
    <source>
        <dbReference type="PROSITE-ProRule" id="PRU00042"/>
    </source>
</evidence>
<keyword evidence="3 5" id="KW-0863">Zinc-finger</keyword>
<dbReference type="PROSITE" id="PS00028">
    <property type="entry name" value="ZINC_FINGER_C2H2_1"/>
    <property type="match status" value="4"/>
</dbReference>
<dbReference type="EMBL" id="CDHN01000001">
    <property type="protein sequence ID" value="CEJ80946.1"/>
    <property type="molecule type" value="Genomic_DNA"/>
</dbReference>
<dbReference type="SMART" id="SM00355">
    <property type="entry name" value="ZnF_C2H2"/>
    <property type="match status" value="4"/>
</dbReference>
<dbReference type="FunFam" id="3.30.160.60:FF:002157">
    <property type="entry name" value="Transcription factor"/>
    <property type="match status" value="1"/>
</dbReference>
<proteinExistence type="predicted"/>
<dbReference type="HOGENOM" id="CLU_028814_0_0_1"/>
<evidence type="ECO:0000313" key="8">
    <source>
        <dbReference type="EMBL" id="CEJ80946.1"/>
    </source>
</evidence>
<dbReference type="SUPFAM" id="SSF57667">
    <property type="entry name" value="beta-beta-alpha zinc fingers"/>
    <property type="match status" value="2"/>
</dbReference>
<keyword evidence="1" id="KW-0479">Metal-binding</keyword>
<organism evidence="8 9">
    <name type="scientific">[Torrubiella] hemipterigena</name>
    <dbReference type="NCBI Taxonomy" id="1531966"/>
    <lineage>
        <taxon>Eukaryota</taxon>
        <taxon>Fungi</taxon>
        <taxon>Dikarya</taxon>
        <taxon>Ascomycota</taxon>
        <taxon>Pezizomycotina</taxon>
        <taxon>Sordariomycetes</taxon>
        <taxon>Hypocreomycetidae</taxon>
        <taxon>Hypocreales</taxon>
        <taxon>Clavicipitaceae</taxon>
        <taxon>Clavicipitaceae incertae sedis</taxon>
        <taxon>'Torrubiella' clade</taxon>
    </lineage>
</organism>
<dbReference type="GO" id="GO:0008270">
    <property type="term" value="F:zinc ion binding"/>
    <property type="evidence" value="ECO:0007669"/>
    <property type="project" value="UniProtKB-KW"/>
</dbReference>
<feature type="region of interest" description="Disordered" evidence="6">
    <location>
        <begin position="1"/>
        <end position="20"/>
    </location>
</feature>
<dbReference type="GO" id="GO:0000978">
    <property type="term" value="F:RNA polymerase II cis-regulatory region sequence-specific DNA binding"/>
    <property type="evidence" value="ECO:0007669"/>
    <property type="project" value="UniProtKB-ARBA"/>
</dbReference>
<dbReference type="OrthoDB" id="427030at2759"/>
<gene>
    <name evidence="8" type="ORF">VHEMI01102</name>
</gene>
<evidence type="ECO:0000256" key="1">
    <source>
        <dbReference type="ARBA" id="ARBA00022723"/>
    </source>
</evidence>
<protein>
    <recommendedName>
        <fullName evidence="7">C2H2-type domain-containing protein</fullName>
    </recommendedName>
</protein>
<evidence type="ECO:0000256" key="6">
    <source>
        <dbReference type="SAM" id="MobiDB-lite"/>
    </source>
</evidence>
<dbReference type="Proteomes" id="UP000039046">
    <property type="component" value="Unassembled WGS sequence"/>
</dbReference>
<keyword evidence="9" id="KW-1185">Reference proteome</keyword>
<feature type="domain" description="C2H2-type" evidence="7">
    <location>
        <begin position="249"/>
        <end position="278"/>
    </location>
</feature>
<dbReference type="PANTHER" id="PTHR23235:SF176">
    <property type="entry name" value="C2H2-TYPE DOMAIN-CONTAINING PROTEIN"/>
    <property type="match status" value="1"/>
</dbReference>
<dbReference type="Gene3D" id="3.30.160.60">
    <property type="entry name" value="Classic Zinc Finger"/>
    <property type="match status" value="4"/>
</dbReference>
<evidence type="ECO:0000256" key="4">
    <source>
        <dbReference type="ARBA" id="ARBA00022833"/>
    </source>
</evidence>
<keyword evidence="2" id="KW-0677">Repeat</keyword>
<dbReference type="InterPro" id="IPR036236">
    <property type="entry name" value="Znf_C2H2_sf"/>
</dbReference>
<dbReference type="GO" id="GO:0000981">
    <property type="term" value="F:DNA-binding transcription factor activity, RNA polymerase II-specific"/>
    <property type="evidence" value="ECO:0007669"/>
    <property type="project" value="TreeGrafter"/>
</dbReference>
<feature type="region of interest" description="Disordered" evidence="6">
    <location>
        <begin position="174"/>
        <end position="214"/>
    </location>
</feature>
<feature type="domain" description="C2H2-type" evidence="7">
    <location>
        <begin position="307"/>
        <end position="332"/>
    </location>
</feature>
<dbReference type="InterPro" id="IPR013087">
    <property type="entry name" value="Znf_C2H2_type"/>
</dbReference>
<feature type="domain" description="C2H2-type" evidence="7">
    <location>
        <begin position="219"/>
        <end position="248"/>
    </location>
</feature>
<evidence type="ECO:0000259" key="7">
    <source>
        <dbReference type="PROSITE" id="PS50157"/>
    </source>
</evidence>
<name>A0A0A1SS68_9HYPO</name>
<sequence length="448" mass="49805">MALTAQPATHANWGRWPQPVPGDFTSMMESPNFMPYDTRAAPAPEMQRPMQPQYVVGAPYTGAPINTIAAPQFQQPAFSYVPYQSPPPTTPVGSPFRPEYQERPMMPEGPILPFKRDLLQSPASTRRGSLASVRSTCSNPSVNAKNITYNESINPADRVNFETDVDELMKAIQTSSEKENATQGPTPAATPNGEGAMSPASMHDACPSTPTDNKPKKKWVCDGPNCNKSFIQKTHLDIHRRTHTGAKPYVCSKEGCGLTFSQRGNLKTHMRRHTGEKPFPCRICGKLFAQRGNVRSHEETHNGDKPFVCILDGCNKTFSQLGNMKTHQNNFHKDTLKSLTVLFVEFARSGEIPEDQRELFDYFKQHYKNSNKGVKGRGKARTVAARKPRSQKAQAAAAAVAQIPQQPLPAHPGYDMSHAGYVMFEPQHNGAMLYDDQARHMSFTDRLY</sequence>
<dbReference type="PROSITE" id="PS50157">
    <property type="entry name" value="ZINC_FINGER_C2H2_2"/>
    <property type="match status" value="4"/>
</dbReference>
<evidence type="ECO:0000313" key="9">
    <source>
        <dbReference type="Proteomes" id="UP000039046"/>
    </source>
</evidence>
<dbReference type="STRING" id="1531966.A0A0A1SS68"/>
<accession>A0A0A1SS68</accession>
<evidence type="ECO:0000256" key="3">
    <source>
        <dbReference type="ARBA" id="ARBA00022771"/>
    </source>
</evidence>
<dbReference type="FunFam" id="3.30.160.60:FF:002343">
    <property type="entry name" value="Zinc finger protein 33A"/>
    <property type="match status" value="1"/>
</dbReference>